<dbReference type="PANTHER" id="PTHR48021:SF68">
    <property type="entry name" value="MAJOR FACILITATOR SUPERFAMILY (MFS) PROFILE DOMAIN-CONTAINING PROTEIN"/>
    <property type="match status" value="1"/>
</dbReference>
<dbReference type="PROSITE" id="PS50850">
    <property type="entry name" value="MFS"/>
    <property type="match status" value="1"/>
</dbReference>
<evidence type="ECO:0000259" key="7">
    <source>
        <dbReference type="PROSITE" id="PS50850"/>
    </source>
</evidence>
<name>A0A482VEA2_ASBVE</name>
<dbReference type="InterPro" id="IPR005829">
    <property type="entry name" value="Sugar_transporter_CS"/>
</dbReference>
<evidence type="ECO:0000256" key="5">
    <source>
        <dbReference type="ARBA" id="ARBA00023180"/>
    </source>
</evidence>
<dbReference type="Proteomes" id="UP000292052">
    <property type="component" value="Unassembled WGS sequence"/>
</dbReference>
<evidence type="ECO:0000313" key="8">
    <source>
        <dbReference type="EMBL" id="RZB45726.1"/>
    </source>
</evidence>
<dbReference type="EMBL" id="QDEB01111770">
    <property type="protein sequence ID" value="RZB45726.1"/>
    <property type="molecule type" value="Genomic_DNA"/>
</dbReference>
<dbReference type="FunFam" id="1.20.1250.20:FF:000249">
    <property type="entry name" value="facilitated trehalose transporter Tret1"/>
    <property type="match status" value="1"/>
</dbReference>
<feature type="transmembrane region" description="Helical" evidence="6">
    <location>
        <begin position="57"/>
        <end position="76"/>
    </location>
</feature>
<evidence type="ECO:0000256" key="4">
    <source>
        <dbReference type="ARBA" id="ARBA00023136"/>
    </source>
</evidence>
<proteinExistence type="predicted"/>
<feature type="transmembrane region" description="Helical" evidence="6">
    <location>
        <begin position="359"/>
        <end position="377"/>
    </location>
</feature>
<keyword evidence="4 6" id="KW-0472">Membrane</keyword>
<dbReference type="InterPro" id="IPR020846">
    <property type="entry name" value="MFS_dom"/>
</dbReference>
<evidence type="ECO:0000256" key="1">
    <source>
        <dbReference type="ARBA" id="ARBA00004141"/>
    </source>
</evidence>
<feature type="transmembrane region" description="Helical" evidence="6">
    <location>
        <begin position="229"/>
        <end position="254"/>
    </location>
</feature>
<dbReference type="PROSITE" id="PS00216">
    <property type="entry name" value="SUGAR_TRANSPORT_1"/>
    <property type="match status" value="1"/>
</dbReference>
<dbReference type="Pfam" id="PF00083">
    <property type="entry name" value="Sugar_tr"/>
    <property type="match status" value="1"/>
</dbReference>
<keyword evidence="5" id="KW-0325">Glycoprotein</keyword>
<feature type="transmembrane region" description="Helical" evidence="6">
    <location>
        <begin position="115"/>
        <end position="137"/>
    </location>
</feature>
<feature type="transmembrane region" description="Helical" evidence="6">
    <location>
        <begin position="266"/>
        <end position="287"/>
    </location>
</feature>
<accession>A0A482VEA2</accession>
<dbReference type="STRING" id="1661398.A0A482VEA2"/>
<keyword evidence="3 6" id="KW-1133">Transmembrane helix</keyword>
<feature type="transmembrane region" description="Helical" evidence="6">
    <location>
        <begin position="294"/>
        <end position="317"/>
    </location>
</feature>
<dbReference type="PRINTS" id="PR00171">
    <property type="entry name" value="SUGRTRNSPORT"/>
</dbReference>
<evidence type="ECO:0000313" key="9">
    <source>
        <dbReference type="Proteomes" id="UP000292052"/>
    </source>
</evidence>
<organism evidence="8 9">
    <name type="scientific">Asbolus verrucosus</name>
    <name type="common">Desert ironclad beetle</name>
    <dbReference type="NCBI Taxonomy" id="1661398"/>
    <lineage>
        <taxon>Eukaryota</taxon>
        <taxon>Metazoa</taxon>
        <taxon>Ecdysozoa</taxon>
        <taxon>Arthropoda</taxon>
        <taxon>Hexapoda</taxon>
        <taxon>Insecta</taxon>
        <taxon>Pterygota</taxon>
        <taxon>Neoptera</taxon>
        <taxon>Endopterygota</taxon>
        <taxon>Coleoptera</taxon>
        <taxon>Polyphaga</taxon>
        <taxon>Cucujiformia</taxon>
        <taxon>Tenebrionidae</taxon>
        <taxon>Pimeliinae</taxon>
        <taxon>Asbolus</taxon>
    </lineage>
</organism>
<dbReference type="GO" id="GO:0022857">
    <property type="term" value="F:transmembrane transporter activity"/>
    <property type="evidence" value="ECO:0007669"/>
    <property type="project" value="InterPro"/>
</dbReference>
<keyword evidence="2 6" id="KW-0812">Transmembrane</keyword>
<keyword evidence="9" id="KW-1185">Reference proteome</keyword>
<dbReference type="GO" id="GO:0016020">
    <property type="term" value="C:membrane"/>
    <property type="evidence" value="ECO:0007669"/>
    <property type="project" value="UniProtKB-SubCell"/>
</dbReference>
<feature type="transmembrane region" description="Helical" evidence="6">
    <location>
        <begin position="30"/>
        <end position="50"/>
    </location>
</feature>
<feature type="transmembrane region" description="Helical" evidence="6">
    <location>
        <begin position="323"/>
        <end position="347"/>
    </location>
</feature>
<reference evidence="8 9" key="1">
    <citation type="submission" date="2017-03" db="EMBL/GenBank/DDBJ databases">
        <title>Genome of the blue death feigning beetle - Asbolus verrucosus.</title>
        <authorList>
            <person name="Rider S.D."/>
        </authorList>
    </citation>
    <scope>NUCLEOTIDE SEQUENCE [LARGE SCALE GENOMIC DNA]</scope>
    <source>
        <strain evidence="8">Butters</strain>
        <tissue evidence="8">Head and leg muscle</tissue>
    </source>
</reference>
<protein>
    <submittedName>
        <fullName evidence="8">Sugar tr and/or MFS 1 domain containing protein</fullName>
    </submittedName>
</protein>
<evidence type="ECO:0000256" key="3">
    <source>
        <dbReference type="ARBA" id="ARBA00022989"/>
    </source>
</evidence>
<dbReference type="InterPro" id="IPR036259">
    <property type="entry name" value="MFS_trans_sf"/>
</dbReference>
<feature type="transmembrane region" description="Helical" evidence="6">
    <location>
        <begin position="143"/>
        <end position="161"/>
    </location>
</feature>
<evidence type="ECO:0000256" key="6">
    <source>
        <dbReference type="SAM" id="Phobius"/>
    </source>
</evidence>
<sequence length="434" mass="48376">MTEGYSAILLPQLETHNDTTLQIDEEMSSWIASMAALPMALGCILGGILMEKIGRKTTHMVTCVPCVIGWMVLYFASNIAMILSGRFLTGFCVGLLGPPTGVYMSETSEPKYRGFLLAAISFAIALGLFLSHLIGTYMTWQDTALTCCSFPIICIILMFFVPESPTWLAKTGKIEEAKSAFRWCRGYSDEATKELEVLLSRQQLLNDEKKKNIIDVIKDLNKPEFIKPLMIIMIFFITCQWSGLNAITFYSVSIIQQTLGGNFDEYLAMLIIDGIRVFMSVFACILLKRLGRRPLAIFSGIGTFVSLFILSSFTFAVKFYPAISAYTFIPLISLITYVSFITIGFVPLPWTMMGEVFPLANRGIGSGISALSAYVAFFSVVKTTPSMFLRFGPEGTFFIYGMLALIGTIILIIFLPETKDKALYQIEDQFKIKK</sequence>
<dbReference type="OrthoDB" id="6612291at2759"/>
<comment type="subcellular location">
    <subcellularLocation>
        <location evidence="1">Membrane</location>
        <topology evidence="1">Multi-pass membrane protein</topology>
    </subcellularLocation>
</comment>
<dbReference type="InterPro" id="IPR050549">
    <property type="entry name" value="MFS_Trehalose_Transporter"/>
</dbReference>
<dbReference type="InterPro" id="IPR003663">
    <property type="entry name" value="Sugar/inositol_transpt"/>
</dbReference>
<dbReference type="PANTHER" id="PTHR48021">
    <property type="match status" value="1"/>
</dbReference>
<feature type="transmembrane region" description="Helical" evidence="6">
    <location>
        <begin position="397"/>
        <end position="415"/>
    </location>
</feature>
<dbReference type="InterPro" id="IPR005828">
    <property type="entry name" value="MFS_sugar_transport-like"/>
</dbReference>
<dbReference type="Gene3D" id="1.20.1250.20">
    <property type="entry name" value="MFS general substrate transporter like domains"/>
    <property type="match status" value="1"/>
</dbReference>
<dbReference type="SUPFAM" id="SSF103473">
    <property type="entry name" value="MFS general substrate transporter"/>
    <property type="match status" value="1"/>
</dbReference>
<feature type="transmembrane region" description="Helical" evidence="6">
    <location>
        <begin position="82"/>
        <end position="103"/>
    </location>
</feature>
<dbReference type="PROSITE" id="PS00217">
    <property type="entry name" value="SUGAR_TRANSPORT_2"/>
    <property type="match status" value="1"/>
</dbReference>
<comment type="caution">
    <text evidence="8">The sequence shown here is derived from an EMBL/GenBank/DDBJ whole genome shotgun (WGS) entry which is preliminary data.</text>
</comment>
<evidence type="ECO:0000256" key="2">
    <source>
        <dbReference type="ARBA" id="ARBA00022692"/>
    </source>
</evidence>
<dbReference type="AlphaFoldDB" id="A0A482VEA2"/>
<feature type="domain" description="Major facilitator superfamily (MFS) profile" evidence="7">
    <location>
        <begin position="1"/>
        <end position="419"/>
    </location>
</feature>
<gene>
    <name evidence="8" type="ORF">BDFB_008732</name>
</gene>